<comment type="similarity">
    <text evidence="1">Belongs to the GPN-loop GTPase family.</text>
</comment>
<keyword evidence="2" id="KW-0547">Nucleotide-binding</keyword>
<reference evidence="5 6" key="1">
    <citation type="journal article" date="2013" name="Genome Announc.">
        <title>Whole Genome Sequencing of Thermus oshimai JL-2 and Thermus thermophilus JL-18, Incomplete Denitrifiers from the United States Great Basin.</title>
        <authorList>
            <person name="Murugapiran S.K."/>
            <person name="Huntemann M."/>
            <person name="Wei C.L."/>
            <person name="Han J."/>
            <person name="Detter J.C."/>
            <person name="Han C.S."/>
            <person name="Erkkila T.H."/>
            <person name="Teshima H."/>
            <person name="Chen A."/>
            <person name="Kyrpides N."/>
            <person name="Mavrommatis K."/>
            <person name="Markowitz V."/>
            <person name="Szeto E."/>
            <person name="Ivanova N."/>
            <person name="Pagani I."/>
            <person name="Lam J."/>
            <person name="McDonald A.I."/>
            <person name="Dodsworth J.A."/>
            <person name="Pati A."/>
            <person name="Goodwin L."/>
            <person name="Peters L."/>
            <person name="Pitluck S."/>
            <person name="Woyke T."/>
            <person name="Hedlund B.P."/>
        </authorList>
    </citation>
    <scope>NUCLEOTIDE SEQUENCE</scope>
    <source>
        <strain evidence="5 6">JL-2</strain>
        <plasmid evidence="5">pTHEOS01</plasmid>
    </source>
</reference>
<evidence type="ECO:0000256" key="2">
    <source>
        <dbReference type="ARBA" id="ARBA00022741"/>
    </source>
</evidence>
<dbReference type="AlphaFoldDB" id="K7R276"/>
<dbReference type="GO" id="GO:0005525">
    <property type="term" value="F:GTP binding"/>
    <property type="evidence" value="ECO:0007669"/>
    <property type="project" value="UniProtKB-KW"/>
</dbReference>
<protein>
    <submittedName>
        <fullName evidence="5">Putative GTPase</fullName>
    </submittedName>
</protein>
<proteinExistence type="inferred from homology"/>
<evidence type="ECO:0000256" key="3">
    <source>
        <dbReference type="ARBA" id="ARBA00022801"/>
    </source>
</evidence>
<evidence type="ECO:0000256" key="1">
    <source>
        <dbReference type="ARBA" id="ARBA00005290"/>
    </source>
</evidence>
<accession>K7R276</accession>
<dbReference type="InterPro" id="IPR027417">
    <property type="entry name" value="P-loop_NTPase"/>
</dbReference>
<dbReference type="HOGENOM" id="CLU_077970_2_0_0"/>
<dbReference type="SUPFAM" id="SSF52540">
    <property type="entry name" value="P-loop containing nucleoside triphosphate hydrolases"/>
    <property type="match status" value="1"/>
</dbReference>
<dbReference type="PANTHER" id="PTHR42708:SF1">
    <property type="entry name" value="GLIDING MOTILITY PROTEIN MGLA"/>
    <property type="match status" value="1"/>
</dbReference>
<name>K7R276_THEOS</name>
<dbReference type="GO" id="GO:0016787">
    <property type="term" value="F:hydrolase activity"/>
    <property type="evidence" value="ECO:0007669"/>
    <property type="project" value="UniProtKB-KW"/>
</dbReference>
<dbReference type="Gene3D" id="3.40.50.300">
    <property type="entry name" value="P-loop containing nucleotide triphosphate hydrolases"/>
    <property type="match status" value="1"/>
</dbReference>
<evidence type="ECO:0000313" key="6">
    <source>
        <dbReference type="Proteomes" id="UP000000211"/>
    </source>
</evidence>
<dbReference type="Proteomes" id="UP000000211">
    <property type="component" value="Plasmid pTHEOS01"/>
</dbReference>
<dbReference type="InterPro" id="IPR052705">
    <property type="entry name" value="Gliding_Motility_GTPase"/>
</dbReference>
<geneLocation type="plasmid" evidence="5 6">
    <name>pTHEOS01</name>
</geneLocation>
<dbReference type="CDD" id="cd00882">
    <property type="entry name" value="Ras_like_GTPase"/>
    <property type="match status" value="1"/>
</dbReference>
<dbReference type="Pfam" id="PF03029">
    <property type="entry name" value="ATP_bind_1"/>
    <property type="match status" value="1"/>
</dbReference>
<dbReference type="PATRIC" id="fig|751945.3.peg.2363"/>
<keyword evidence="4" id="KW-0342">GTP-binding</keyword>
<keyword evidence="5" id="KW-0614">Plasmid</keyword>
<sequence length="183" mass="19667">MGTLKLVVAGPVGAGKTTFIGTLSEIPVVETEALATEDLGKPTTTVGLDFGLLTLDGVTLHLYGTPGQDRFDFMWEILMQGAAGFLLLVAGDRPGDFPKARAIMDFLTSRFPVPYLLGVTRQDLPRVWAPEEVAFYFGLAPEEAVGVVATDPRSARSALAALFRRVVGGLERRVRGYDQIGPD</sequence>
<dbReference type="OrthoDB" id="4319884at2"/>
<evidence type="ECO:0000313" key="5">
    <source>
        <dbReference type="EMBL" id="AFV77400.1"/>
    </source>
</evidence>
<organism evidence="5 6">
    <name type="scientific">Thermus oshimai JL-2</name>
    <dbReference type="NCBI Taxonomy" id="751945"/>
    <lineage>
        <taxon>Bacteria</taxon>
        <taxon>Thermotogati</taxon>
        <taxon>Deinococcota</taxon>
        <taxon>Deinococci</taxon>
        <taxon>Thermales</taxon>
        <taxon>Thermaceae</taxon>
        <taxon>Thermus</taxon>
    </lineage>
</organism>
<evidence type="ECO:0000256" key="4">
    <source>
        <dbReference type="ARBA" id="ARBA00023134"/>
    </source>
</evidence>
<dbReference type="EMBL" id="CP003250">
    <property type="protein sequence ID" value="AFV77400.1"/>
    <property type="molecule type" value="Genomic_DNA"/>
</dbReference>
<keyword evidence="3" id="KW-0378">Hydrolase</keyword>
<dbReference type="InterPro" id="IPR004130">
    <property type="entry name" value="Gpn"/>
</dbReference>
<dbReference type="KEGG" id="tos:Theos_2423"/>
<keyword evidence="6" id="KW-1185">Reference proteome</keyword>
<dbReference type="RefSeq" id="WP_015065394.1">
    <property type="nucleotide sequence ID" value="NC_019387.1"/>
</dbReference>
<gene>
    <name evidence="5" type="ORF">Theos_2423</name>
</gene>
<dbReference type="PANTHER" id="PTHR42708">
    <property type="entry name" value="ATP/GTP-BINDING PROTEIN-RELATED"/>
    <property type="match status" value="1"/>
</dbReference>